<proteinExistence type="predicted"/>
<dbReference type="OrthoDB" id="359442at2157"/>
<dbReference type="RefSeq" id="WP_069585331.1">
    <property type="nucleotide sequence ID" value="NZ_LMVM01000023.1"/>
</dbReference>
<name>A0A2A2H4M9_METBR</name>
<dbReference type="AlphaFoldDB" id="A0A2A2H4M9"/>
<evidence type="ECO:0000313" key="2">
    <source>
        <dbReference type="Proteomes" id="UP000217784"/>
    </source>
</evidence>
<evidence type="ECO:0000313" key="1">
    <source>
        <dbReference type="EMBL" id="PAV04276.1"/>
    </source>
</evidence>
<gene>
    <name evidence="1" type="ORF">ASJ80_05350</name>
</gene>
<reference evidence="1 2" key="1">
    <citation type="journal article" date="2017" name="BMC Genomics">
        <title>Genomic analysis of methanogenic archaea reveals a shift towards energy conservation.</title>
        <authorList>
            <person name="Gilmore S.P."/>
            <person name="Henske J.K."/>
            <person name="Sexton J.A."/>
            <person name="Solomon K.V."/>
            <person name="Seppala S."/>
            <person name="Yoo J.I."/>
            <person name="Huyett L.M."/>
            <person name="Pressman A."/>
            <person name="Cogan J.Z."/>
            <person name="Kivenson V."/>
            <person name="Peng X."/>
            <person name="Tan Y."/>
            <person name="Valentine D.L."/>
            <person name="O'Malley M.A."/>
        </authorList>
    </citation>
    <scope>NUCLEOTIDE SEQUENCE [LARGE SCALE GENOMIC DNA]</scope>
    <source>
        <strain evidence="1 2">M.o.H.</strain>
    </source>
</reference>
<dbReference type="Pfam" id="PF07388">
    <property type="entry name" value="A-2_8-polyST"/>
    <property type="match status" value="1"/>
</dbReference>
<protein>
    <submittedName>
        <fullName evidence="1">Uncharacterized protein</fullName>
    </submittedName>
</protein>
<keyword evidence="2" id="KW-1185">Reference proteome</keyword>
<comment type="caution">
    <text evidence="1">The sequence shown here is derived from an EMBL/GenBank/DDBJ whole genome shotgun (WGS) entry which is preliminary data.</text>
</comment>
<dbReference type="Proteomes" id="UP000217784">
    <property type="component" value="Unassembled WGS sequence"/>
</dbReference>
<accession>A0A2A2H4M9</accession>
<dbReference type="InterPro" id="IPR010866">
    <property type="entry name" value="A-2_8-polyST"/>
</dbReference>
<sequence length="386" mass="45323">MEFSFEYIINYIANENIDFIAIVTSNWHAVGVDAFLYDLYKENNRKLKGVIIVNYHFKNGYCINENDFVCTKFSQVKFFYLKNLKFNLKGSLQGFSNLLLSKNKSKKVIHIIYVIEPSFSSFMYFKDKFVSKKYIPKYILIDEGFGTYASKKSWKSVLTQECNFRYSFQPIIRIYFIKTFLSILRRFFFNIFPLEKRFIFKKRSNKLIPNQKTIESYKSVLNIRNEKLNIKYNENENFIILATSVLSEYNIIPLDIEIMIINKITSILRSKGILTIIKPHPRELNGKYSSINMHKVKILDNNFPLEYLLSRLNPICIIGYASTALVNAKVFYGIDSIDISNIVYQQSRNKSLEIGAADFKKLTKDLVFSVSDLSEIEEYLEHNFNL</sequence>
<organism evidence="1 2">
    <name type="scientific">Methanobacterium bryantii</name>
    <dbReference type="NCBI Taxonomy" id="2161"/>
    <lineage>
        <taxon>Archaea</taxon>
        <taxon>Methanobacteriati</taxon>
        <taxon>Methanobacteriota</taxon>
        <taxon>Methanomada group</taxon>
        <taxon>Methanobacteria</taxon>
        <taxon>Methanobacteriales</taxon>
        <taxon>Methanobacteriaceae</taxon>
        <taxon>Methanobacterium</taxon>
    </lineage>
</organism>
<dbReference type="EMBL" id="LMVM01000023">
    <property type="protein sequence ID" value="PAV04276.1"/>
    <property type="molecule type" value="Genomic_DNA"/>
</dbReference>